<protein>
    <submittedName>
        <fullName evidence="2">Uncharacterized protein</fullName>
    </submittedName>
</protein>
<feature type="region of interest" description="Disordered" evidence="1">
    <location>
        <begin position="48"/>
        <end position="121"/>
    </location>
</feature>
<keyword evidence="3" id="KW-1185">Reference proteome</keyword>
<name>A0A3L6PRD7_PANMI</name>
<comment type="caution">
    <text evidence="2">The sequence shown here is derived from an EMBL/GenBank/DDBJ whole genome shotgun (WGS) entry which is preliminary data.</text>
</comment>
<gene>
    <name evidence="2" type="ORF">C2845_PM14G09810</name>
</gene>
<evidence type="ECO:0000256" key="1">
    <source>
        <dbReference type="SAM" id="MobiDB-lite"/>
    </source>
</evidence>
<sequence>MANPVPSMNAMVDSITDAVESAIRRGQAAGGLRQYMLQGAVCRVLRDINGNRTPHRRSHGIHAGSQGGRRSSPRSSQHAPGFCPGHGPAMPEQLSTVAPMPTAADASNALDRRRRPYGCTP</sequence>
<dbReference type="AlphaFoldDB" id="A0A3L6PRD7"/>
<proteinExistence type="predicted"/>
<evidence type="ECO:0000313" key="3">
    <source>
        <dbReference type="Proteomes" id="UP000275267"/>
    </source>
</evidence>
<evidence type="ECO:0000313" key="2">
    <source>
        <dbReference type="EMBL" id="RLM62331.1"/>
    </source>
</evidence>
<dbReference type="Proteomes" id="UP000275267">
    <property type="component" value="Unassembled WGS sequence"/>
</dbReference>
<dbReference type="OrthoDB" id="718025at2759"/>
<reference evidence="3" key="1">
    <citation type="journal article" date="2019" name="Nat. Commun.">
        <title>The genome of broomcorn millet.</title>
        <authorList>
            <person name="Zou C."/>
            <person name="Miki D."/>
            <person name="Li D."/>
            <person name="Tang Q."/>
            <person name="Xiao L."/>
            <person name="Rajput S."/>
            <person name="Deng P."/>
            <person name="Jia W."/>
            <person name="Huang R."/>
            <person name="Zhang M."/>
            <person name="Sun Y."/>
            <person name="Hu J."/>
            <person name="Fu X."/>
            <person name="Schnable P.S."/>
            <person name="Li F."/>
            <person name="Zhang H."/>
            <person name="Feng B."/>
            <person name="Zhu X."/>
            <person name="Liu R."/>
            <person name="Schnable J.C."/>
            <person name="Zhu J.-K."/>
            <person name="Zhang H."/>
        </authorList>
    </citation>
    <scope>NUCLEOTIDE SEQUENCE [LARGE SCALE GENOMIC DNA]</scope>
</reference>
<accession>A0A3L6PRD7</accession>
<feature type="compositionally biased region" description="Basic residues" evidence="1">
    <location>
        <begin position="112"/>
        <end position="121"/>
    </location>
</feature>
<feature type="compositionally biased region" description="Low complexity" evidence="1">
    <location>
        <begin position="68"/>
        <end position="77"/>
    </location>
</feature>
<dbReference type="EMBL" id="PQIB02000016">
    <property type="protein sequence ID" value="RLM62331.1"/>
    <property type="molecule type" value="Genomic_DNA"/>
</dbReference>
<organism evidence="2 3">
    <name type="scientific">Panicum miliaceum</name>
    <name type="common">Proso millet</name>
    <name type="synonym">Broomcorn millet</name>
    <dbReference type="NCBI Taxonomy" id="4540"/>
    <lineage>
        <taxon>Eukaryota</taxon>
        <taxon>Viridiplantae</taxon>
        <taxon>Streptophyta</taxon>
        <taxon>Embryophyta</taxon>
        <taxon>Tracheophyta</taxon>
        <taxon>Spermatophyta</taxon>
        <taxon>Magnoliopsida</taxon>
        <taxon>Liliopsida</taxon>
        <taxon>Poales</taxon>
        <taxon>Poaceae</taxon>
        <taxon>PACMAD clade</taxon>
        <taxon>Panicoideae</taxon>
        <taxon>Panicodae</taxon>
        <taxon>Paniceae</taxon>
        <taxon>Panicinae</taxon>
        <taxon>Panicum</taxon>
        <taxon>Panicum sect. Panicum</taxon>
    </lineage>
</organism>